<evidence type="ECO:0008006" key="5">
    <source>
        <dbReference type="Google" id="ProtNLM"/>
    </source>
</evidence>
<keyword evidence="2" id="KW-0812">Transmembrane</keyword>
<evidence type="ECO:0000256" key="2">
    <source>
        <dbReference type="SAM" id="Phobius"/>
    </source>
</evidence>
<feature type="compositionally biased region" description="Polar residues" evidence="1">
    <location>
        <begin position="115"/>
        <end position="126"/>
    </location>
</feature>
<proteinExistence type="predicted"/>
<feature type="transmembrane region" description="Helical" evidence="2">
    <location>
        <begin position="232"/>
        <end position="251"/>
    </location>
</feature>
<accession>A0A4Q2D8E9</accession>
<feature type="transmembrane region" description="Helical" evidence="2">
    <location>
        <begin position="709"/>
        <end position="730"/>
    </location>
</feature>
<keyword evidence="4" id="KW-1185">Reference proteome</keyword>
<protein>
    <recommendedName>
        <fullName evidence="5">Transmembrane protein</fullName>
    </recommendedName>
</protein>
<reference evidence="3 4" key="1">
    <citation type="submission" date="2019-01" db="EMBL/GenBank/DDBJ databases">
        <title>Draft genome sequence of Psathyrella aberdarensis IHI B618.</title>
        <authorList>
            <person name="Buettner E."/>
            <person name="Kellner H."/>
        </authorList>
    </citation>
    <scope>NUCLEOTIDE SEQUENCE [LARGE SCALE GENOMIC DNA]</scope>
    <source>
        <strain evidence="3 4">IHI B618</strain>
    </source>
</reference>
<dbReference type="AlphaFoldDB" id="A0A4Q2D8E9"/>
<comment type="caution">
    <text evidence="3">The sequence shown here is derived from an EMBL/GenBank/DDBJ whole genome shotgun (WGS) entry which is preliminary data.</text>
</comment>
<dbReference type="Proteomes" id="UP000290288">
    <property type="component" value="Unassembled WGS sequence"/>
</dbReference>
<sequence>MFNDSASGDPTVVPAERDYSLCTCPGLFSGANSKAQYTRCIDETVLSSSTRSFPSSLVDSHPLPQRSAHTYAKRMSTPPAPPQNDTGSLPTPDPQLSLSGTVTEQGRNRPPLGQRGTTLVNPSTLSGDPEKTQDDDHKIEDDSQKSDEKTQDGHQPRNADETSSLESKVDDVANPAEVTPLWRRIAMDLVILLAILFMILWPWVFFGVVEAKKGLQMYGRLAETIDQYPQRVAIVVTFIGTINRLIATFLFGQTIVRLGQELIAANLRQEVTVFGVTALLAFRHMSMVWGIGQLRQMKNGRGRWAILALLLAALGAFALVPSGTAGLITPGEFNKTAELRGTELDFTSTDPGCLTWLEQNRVVNRCDWTRFAGTQFTKCLGENQILDVLDSGRTNMLSVLGINNETSSLDQLGGEGGIRFLGSPKGVLPIGPDGIPAFNTLVNESNPFVDDAIRRRMVSYNYTLNQQGLESRVTCSYEDSSPIVYSNISNINTTRMISASGICDPAAGLEPVLENVTEYVTLNTRNTLSSWACKQTPQPGSQDSTYFFYLSGRVNYNTTIGNITCQINPLRAQDYSVEYLSVPRYFTSKATTSVAPPPTTFHRYIEGALIGLGNIVWESQSWTANVVAESVFSLVAKNLNLPMNERHPEYLNLFEKMIEGMLEYEATYSRLIYSLGSNKPQTCIRNVTGSVSYSVRGWYIEDAATQAGLLIPMTLINMASLSLLLACFFIGRFSYTYNFDATDNISLLTALIPGVERGKVGEVEWRNTVKYPQAGAGV</sequence>
<dbReference type="OrthoDB" id="2991366at2759"/>
<feature type="compositionally biased region" description="Polar residues" evidence="1">
    <location>
        <begin position="83"/>
        <end position="105"/>
    </location>
</feature>
<feature type="region of interest" description="Disordered" evidence="1">
    <location>
        <begin position="48"/>
        <end position="170"/>
    </location>
</feature>
<name>A0A4Q2D8E9_9AGAR</name>
<feature type="transmembrane region" description="Helical" evidence="2">
    <location>
        <begin position="189"/>
        <end position="211"/>
    </location>
</feature>
<feature type="transmembrane region" description="Helical" evidence="2">
    <location>
        <begin position="304"/>
        <end position="328"/>
    </location>
</feature>
<evidence type="ECO:0000313" key="3">
    <source>
        <dbReference type="EMBL" id="RXW15817.1"/>
    </source>
</evidence>
<evidence type="ECO:0000313" key="4">
    <source>
        <dbReference type="Proteomes" id="UP000290288"/>
    </source>
</evidence>
<feature type="compositionally biased region" description="Basic and acidic residues" evidence="1">
    <location>
        <begin position="128"/>
        <end position="160"/>
    </location>
</feature>
<gene>
    <name evidence="3" type="ORF">EST38_g10037</name>
</gene>
<feature type="transmembrane region" description="Helical" evidence="2">
    <location>
        <begin position="271"/>
        <end position="292"/>
    </location>
</feature>
<dbReference type="EMBL" id="SDEE01000507">
    <property type="protein sequence ID" value="RXW15817.1"/>
    <property type="molecule type" value="Genomic_DNA"/>
</dbReference>
<keyword evidence="2" id="KW-1133">Transmembrane helix</keyword>
<dbReference type="STRING" id="2316362.A0A4Q2D8E9"/>
<evidence type="ECO:0000256" key="1">
    <source>
        <dbReference type="SAM" id="MobiDB-lite"/>
    </source>
</evidence>
<organism evidence="3 4">
    <name type="scientific">Candolleomyces aberdarensis</name>
    <dbReference type="NCBI Taxonomy" id="2316362"/>
    <lineage>
        <taxon>Eukaryota</taxon>
        <taxon>Fungi</taxon>
        <taxon>Dikarya</taxon>
        <taxon>Basidiomycota</taxon>
        <taxon>Agaricomycotina</taxon>
        <taxon>Agaricomycetes</taxon>
        <taxon>Agaricomycetidae</taxon>
        <taxon>Agaricales</taxon>
        <taxon>Agaricineae</taxon>
        <taxon>Psathyrellaceae</taxon>
        <taxon>Candolleomyces</taxon>
    </lineage>
</organism>
<keyword evidence="2" id="KW-0472">Membrane</keyword>